<gene>
    <name evidence="2" type="ORF">EZS28_025870</name>
</gene>
<comment type="caution">
    <text evidence="2">The sequence shown here is derived from an EMBL/GenBank/DDBJ whole genome shotgun (WGS) entry which is preliminary data.</text>
</comment>
<feature type="transmembrane region" description="Helical" evidence="1">
    <location>
        <begin position="7"/>
        <end position="29"/>
    </location>
</feature>
<proteinExistence type="predicted"/>
<keyword evidence="1" id="KW-0812">Transmembrane</keyword>
<sequence>MQFRCDIVTAGLSLILVIIIFLYVPYYSFASIYLSAIPCRRWLLTDDEYPLIDISRFSRNLAQILLTQRIERQMKNWIKAESIYKLARQSHPSLPLRFVLYCISKDNNSQSGGPDKKNNNGMSTLILNTEMVQEEEFYEGIKQEMKDFFKNMTSLYTNFEMKYPYLRQIVESELKLRSCYEKLMVLQPTNETVPRNYEDLLKYIMMMILLELSYNTQKCLKKLIQRVRTTQSVIISHKQQIHLF</sequence>
<evidence type="ECO:0000256" key="1">
    <source>
        <dbReference type="SAM" id="Phobius"/>
    </source>
</evidence>
<keyword evidence="1" id="KW-1133">Transmembrane helix</keyword>
<protein>
    <submittedName>
        <fullName evidence="2">Uncharacterized protein</fullName>
    </submittedName>
</protein>
<dbReference type="EMBL" id="SNRW01009038">
    <property type="protein sequence ID" value="KAA6378603.1"/>
    <property type="molecule type" value="Genomic_DNA"/>
</dbReference>
<organism evidence="2 3">
    <name type="scientific">Streblomastix strix</name>
    <dbReference type="NCBI Taxonomy" id="222440"/>
    <lineage>
        <taxon>Eukaryota</taxon>
        <taxon>Metamonada</taxon>
        <taxon>Preaxostyla</taxon>
        <taxon>Oxymonadida</taxon>
        <taxon>Streblomastigidae</taxon>
        <taxon>Streblomastix</taxon>
    </lineage>
</organism>
<dbReference type="Proteomes" id="UP000324800">
    <property type="component" value="Unassembled WGS sequence"/>
</dbReference>
<evidence type="ECO:0000313" key="3">
    <source>
        <dbReference type="Proteomes" id="UP000324800"/>
    </source>
</evidence>
<keyword evidence="1" id="KW-0472">Membrane</keyword>
<name>A0A5J4V7X6_9EUKA</name>
<evidence type="ECO:0000313" key="2">
    <source>
        <dbReference type="EMBL" id="KAA6378603.1"/>
    </source>
</evidence>
<reference evidence="2 3" key="1">
    <citation type="submission" date="2019-03" db="EMBL/GenBank/DDBJ databases">
        <title>Single cell metagenomics reveals metabolic interactions within the superorganism composed of flagellate Streblomastix strix and complex community of Bacteroidetes bacteria on its surface.</title>
        <authorList>
            <person name="Treitli S.C."/>
            <person name="Kolisko M."/>
            <person name="Husnik F."/>
            <person name="Keeling P."/>
            <person name="Hampl V."/>
        </authorList>
    </citation>
    <scope>NUCLEOTIDE SEQUENCE [LARGE SCALE GENOMIC DNA]</scope>
    <source>
        <strain evidence="2">ST1C</strain>
    </source>
</reference>
<dbReference type="AlphaFoldDB" id="A0A5J4V7X6"/>
<accession>A0A5J4V7X6</accession>